<reference evidence="1" key="1">
    <citation type="submission" date="2021-06" db="EMBL/GenBank/DDBJ databases">
        <authorList>
            <person name="Kallberg Y."/>
            <person name="Tangrot J."/>
            <person name="Rosling A."/>
        </authorList>
    </citation>
    <scope>NUCLEOTIDE SEQUENCE</scope>
    <source>
        <strain evidence="1">FL966</strain>
    </source>
</reference>
<dbReference type="Proteomes" id="UP000789759">
    <property type="component" value="Unassembled WGS sequence"/>
</dbReference>
<comment type="caution">
    <text evidence="1">The sequence shown here is derived from an EMBL/GenBank/DDBJ whole genome shotgun (WGS) entry which is preliminary data.</text>
</comment>
<gene>
    <name evidence="1" type="ORF">CPELLU_LOCUS498</name>
</gene>
<dbReference type="EMBL" id="CAJVQA010000142">
    <property type="protein sequence ID" value="CAG8458288.1"/>
    <property type="molecule type" value="Genomic_DNA"/>
</dbReference>
<accession>A0A9N8Z0P4</accession>
<organism evidence="1 2">
    <name type="scientific">Cetraspora pellucida</name>
    <dbReference type="NCBI Taxonomy" id="1433469"/>
    <lineage>
        <taxon>Eukaryota</taxon>
        <taxon>Fungi</taxon>
        <taxon>Fungi incertae sedis</taxon>
        <taxon>Mucoromycota</taxon>
        <taxon>Glomeromycotina</taxon>
        <taxon>Glomeromycetes</taxon>
        <taxon>Diversisporales</taxon>
        <taxon>Gigasporaceae</taxon>
        <taxon>Cetraspora</taxon>
    </lineage>
</organism>
<proteinExistence type="predicted"/>
<dbReference type="OrthoDB" id="2397517at2759"/>
<dbReference type="AlphaFoldDB" id="A0A9N8Z0P4"/>
<evidence type="ECO:0000313" key="1">
    <source>
        <dbReference type="EMBL" id="CAG8458288.1"/>
    </source>
</evidence>
<feature type="non-terminal residue" evidence="1">
    <location>
        <position position="121"/>
    </location>
</feature>
<name>A0A9N8Z0P4_9GLOM</name>
<protein>
    <submittedName>
        <fullName evidence="1">7714_t:CDS:1</fullName>
    </submittedName>
</protein>
<sequence length="121" mass="13786">NSGVIMLSPLSNHHHVIQNSEDRYAFENSPNDYTLKDLDMMIEPDDIDLSSPRALAVITEQVVINIDLQPSPQTKHCFIDSLDEPVSKTILRDLRNIAIKLRQVLHPKGNHDVLRDCKYIS</sequence>
<keyword evidence="2" id="KW-1185">Reference proteome</keyword>
<evidence type="ECO:0000313" key="2">
    <source>
        <dbReference type="Proteomes" id="UP000789759"/>
    </source>
</evidence>